<dbReference type="CDD" id="cd07061">
    <property type="entry name" value="HP_HAP_like"/>
    <property type="match status" value="1"/>
</dbReference>
<gene>
    <name evidence="4" type="ORF">BDV29DRAFT_199282</name>
</gene>
<comment type="similarity">
    <text evidence="1">Belongs to the histidine acid phosphatase family.</text>
</comment>
<evidence type="ECO:0000256" key="2">
    <source>
        <dbReference type="ARBA" id="ARBA00012632"/>
    </source>
</evidence>
<evidence type="ECO:0000313" key="4">
    <source>
        <dbReference type="EMBL" id="KAB8068554.1"/>
    </source>
</evidence>
<reference evidence="4 5" key="1">
    <citation type="submission" date="2019-04" db="EMBL/GenBank/DDBJ databases">
        <title>Friends and foes A comparative genomics study of 23 Aspergillus species from section Flavi.</title>
        <authorList>
            <consortium name="DOE Joint Genome Institute"/>
            <person name="Kjaerbolling I."/>
            <person name="Vesth T."/>
            <person name="Frisvad J.C."/>
            <person name="Nybo J.L."/>
            <person name="Theobald S."/>
            <person name="Kildgaard S."/>
            <person name="Isbrandt T."/>
            <person name="Kuo A."/>
            <person name="Sato A."/>
            <person name="Lyhne E.K."/>
            <person name="Kogle M.E."/>
            <person name="Wiebenga A."/>
            <person name="Kun R.S."/>
            <person name="Lubbers R.J."/>
            <person name="Makela M.R."/>
            <person name="Barry K."/>
            <person name="Chovatia M."/>
            <person name="Clum A."/>
            <person name="Daum C."/>
            <person name="Haridas S."/>
            <person name="He G."/>
            <person name="LaButti K."/>
            <person name="Lipzen A."/>
            <person name="Mondo S."/>
            <person name="Riley R."/>
            <person name="Salamov A."/>
            <person name="Simmons B.A."/>
            <person name="Magnuson J.K."/>
            <person name="Henrissat B."/>
            <person name="Mortensen U.H."/>
            <person name="Larsen T.O."/>
            <person name="Devries R.P."/>
            <person name="Grigoriev I.V."/>
            <person name="Machida M."/>
            <person name="Baker S.E."/>
            <person name="Andersen M.R."/>
        </authorList>
    </citation>
    <scope>NUCLEOTIDE SEQUENCE [LARGE SCALE GENOMIC DNA]</scope>
    <source>
        <strain evidence="4 5">CBS 151.66</strain>
    </source>
</reference>
<dbReference type="GO" id="GO:0003993">
    <property type="term" value="F:acid phosphatase activity"/>
    <property type="evidence" value="ECO:0007669"/>
    <property type="project" value="TreeGrafter"/>
</dbReference>
<dbReference type="GO" id="GO:0016158">
    <property type="term" value="F:inositol hexakisphosphate 3-phosphatase activity"/>
    <property type="evidence" value="ECO:0007669"/>
    <property type="project" value="UniProtKB-EC"/>
</dbReference>
<sequence>MHFPEFYLLAAASCLKAVVSKPYVIADTKLTATTTEPNWFQTRPQSFQGPTATGVAPFLALTNPAPFGRKTYTPNYPLETSEPIPGARGRNAFHSMGNLSPYHPNEHGFGVNEYPRPVGSNITQMHLLHRHGSRYPSSGEGLDKWAGNITKAVAQGTVFTGDLTFLNEWSYPLGAEILIPRGRQELFDSGVLNYYNYGALYNNDSKIVVRTTTQDRMLKSAENFLSGFFGLEWTENANLLAIIEEVGYNNSLFSTNVCPNAWKTFSGPFYTEPTDKWKKTYLEKRTQKLRELSGDYNWTVRDSWNAQTLCAYETVSLGYSSFCRLFNYKEWQGFAYTNDIFFNAISGFQGPVSRAQGITWVEEFIARVTDRRWNYPAGTTAANVTLNANPATFPLNQSLYLDFTHDNMIVAALTAFGFKQFSQFLSPEGPPTQQQFHTSEIVPFAGRMNIEIITAPHVVNPRRSHDPLSDPYIRGTGETEYVHFLLNQRTVPLHRSFEKCEVRDDGWCELETFLEIQSRSLEKAEFEYSCRGDWELGKYGDVDDGVPME</sequence>
<accession>A0A5N5WMN9</accession>
<dbReference type="EMBL" id="ML732385">
    <property type="protein sequence ID" value="KAB8068554.1"/>
    <property type="molecule type" value="Genomic_DNA"/>
</dbReference>
<dbReference type="Gene3D" id="3.40.50.1240">
    <property type="entry name" value="Phosphoglycerate mutase-like"/>
    <property type="match status" value="1"/>
</dbReference>
<dbReference type="PANTHER" id="PTHR20963">
    <property type="entry name" value="MULTIPLE INOSITOL POLYPHOSPHATE PHOSPHATASE-RELATED"/>
    <property type="match status" value="1"/>
</dbReference>
<dbReference type="OrthoDB" id="6509975at2759"/>
<dbReference type="EC" id="3.1.3.8" evidence="2"/>
<dbReference type="Pfam" id="PF00328">
    <property type="entry name" value="His_Phos_2"/>
    <property type="match status" value="1"/>
</dbReference>
<proteinExistence type="inferred from homology"/>
<dbReference type="InterPro" id="IPR000560">
    <property type="entry name" value="His_Pase_clade-2"/>
</dbReference>
<keyword evidence="3" id="KW-0378">Hydrolase</keyword>
<protein>
    <recommendedName>
        <fullName evidence="2">3-phytase</fullName>
        <ecNumber evidence="2">3.1.3.8</ecNumber>
    </recommendedName>
</protein>
<dbReference type="PANTHER" id="PTHR20963:SF43">
    <property type="entry name" value="PUTATIVE (AFU_ORTHOLOGUE AFUA_7G01240)-RELATED"/>
    <property type="match status" value="1"/>
</dbReference>
<dbReference type="AlphaFoldDB" id="A0A5N5WMN9"/>
<evidence type="ECO:0000256" key="1">
    <source>
        <dbReference type="ARBA" id="ARBA00005375"/>
    </source>
</evidence>
<dbReference type="SUPFAM" id="SSF53254">
    <property type="entry name" value="Phosphoglycerate mutase-like"/>
    <property type="match status" value="1"/>
</dbReference>
<keyword evidence="5" id="KW-1185">Reference proteome</keyword>
<dbReference type="PROSITE" id="PS00616">
    <property type="entry name" value="HIS_ACID_PHOSPHAT_1"/>
    <property type="match status" value="1"/>
</dbReference>
<dbReference type="InterPro" id="IPR029033">
    <property type="entry name" value="His_PPase_superfam"/>
</dbReference>
<dbReference type="Proteomes" id="UP000326565">
    <property type="component" value="Unassembled WGS sequence"/>
</dbReference>
<evidence type="ECO:0000256" key="3">
    <source>
        <dbReference type="ARBA" id="ARBA00022801"/>
    </source>
</evidence>
<organism evidence="4 5">
    <name type="scientific">Aspergillus leporis</name>
    <dbReference type="NCBI Taxonomy" id="41062"/>
    <lineage>
        <taxon>Eukaryota</taxon>
        <taxon>Fungi</taxon>
        <taxon>Dikarya</taxon>
        <taxon>Ascomycota</taxon>
        <taxon>Pezizomycotina</taxon>
        <taxon>Eurotiomycetes</taxon>
        <taxon>Eurotiomycetidae</taxon>
        <taxon>Eurotiales</taxon>
        <taxon>Aspergillaceae</taxon>
        <taxon>Aspergillus</taxon>
        <taxon>Aspergillus subgen. Circumdati</taxon>
    </lineage>
</organism>
<name>A0A5N5WMN9_9EURO</name>
<evidence type="ECO:0000313" key="5">
    <source>
        <dbReference type="Proteomes" id="UP000326565"/>
    </source>
</evidence>
<dbReference type="InterPro" id="IPR033379">
    <property type="entry name" value="Acid_Pase_AS"/>
</dbReference>